<sequence length="134" mass="14454">MFFEIGEGDGNTAVVGRTLPLANTSIYTRERDVVRTRIIDVGSQQWRGRWTHHYFSTGLRHIKSECIGDDAFAGRFDRFGGGSGGGGGLDRNKSIISGGGLTRVPGADGEARNNRISHAKAMNEETDDVGENLG</sequence>
<proteinExistence type="predicted"/>
<feature type="region of interest" description="Disordered" evidence="1">
    <location>
        <begin position="81"/>
        <end position="111"/>
    </location>
</feature>
<dbReference type="EMBL" id="CABITT030000002">
    <property type="protein sequence ID" value="VVA95853.1"/>
    <property type="molecule type" value="Genomic_DNA"/>
</dbReference>
<evidence type="ECO:0000256" key="1">
    <source>
        <dbReference type="SAM" id="MobiDB-lite"/>
    </source>
</evidence>
<organism evidence="2 3">
    <name type="scientific">Arabis nemorensis</name>
    <dbReference type="NCBI Taxonomy" id="586526"/>
    <lineage>
        <taxon>Eukaryota</taxon>
        <taxon>Viridiplantae</taxon>
        <taxon>Streptophyta</taxon>
        <taxon>Embryophyta</taxon>
        <taxon>Tracheophyta</taxon>
        <taxon>Spermatophyta</taxon>
        <taxon>Magnoliopsida</taxon>
        <taxon>eudicotyledons</taxon>
        <taxon>Gunneridae</taxon>
        <taxon>Pentapetalae</taxon>
        <taxon>rosids</taxon>
        <taxon>malvids</taxon>
        <taxon>Brassicales</taxon>
        <taxon>Brassicaceae</taxon>
        <taxon>Arabideae</taxon>
        <taxon>Arabis</taxon>
    </lineage>
</organism>
<evidence type="ECO:0000313" key="3">
    <source>
        <dbReference type="Proteomes" id="UP000489600"/>
    </source>
</evidence>
<evidence type="ECO:0000313" key="2">
    <source>
        <dbReference type="EMBL" id="VVA95853.1"/>
    </source>
</evidence>
<comment type="caution">
    <text evidence="2">The sequence shown here is derived from an EMBL/GenBank/DDBJ whole genome shotgun (WGS) entry which is preliminary data.</text>
</comment>
<reference evidence="2" key="1">
    <citation type="submission" date="2019-07" db="EMBL/GenBank/DDBJ databases">
        <authorList>
            <person name="Dittberner H."/>
        </authorList>
    </citation>
    <scope>NUCLEOTIDE SEQUENCE [LARGE SCALE GENOMIC DNA]</scope>
</reference>
<name>A0A565B3D5_9BRAS</name>
<protein>
    <submittedName>
        <fullName evidence="2">Uncharacterized protein</fullName>
    </submittedName>
</protein>
<dbReference type="AlphaFoldDB" id="A0A565B3D5"/>
<keyword evidence="3" id="KW-1185">Reference proteome</keyword>
<dbReference type="Proteomes" id="UP000489600">
    <property type="component" value="Unassembled WGS sequence"/>
</dbReference>
<gene>
    <name evidence="2" type="ORF">ANE_LOCUS6298</name>
</gene>
<accession>A0A565B3D5</accession>